<comment type="caution">
    <text evidence="2">The sequence shown here is derived from an EMBL/GenBank/DDBJ whole genome shotgun (WGS) entry which is preliminary data.</text>
</comment>
<evidence type="ECO:0000313" key="2">
    <source>
        <dbReference type="EMBL" id="TCD00513.1"/>
    </source>
</evidence>
<feature type="chain" id="PRO_5020707108" description="AhpC/TSA family protein" evidence="1">
    <location>
        <begin position="23"/>
        <end position="257"/>
    </location>
</feature>
<name>A0A4R0NLT3_9SPHI</name>
<accession>A0A4R0NLT3</accession>
<keyword evidence="3" id="KW-1185">Reference proteome</keyword>
<evidence type="ECO:0000256" key="1">
    <source>
        <dbReference type="SAM" id="SignalP"/>
    </source>
</evidence>
<dbReference type="RefSeq" id="WP_131596862.1">
    <property type="nucleotide sequence ID" value="NZ_SJSL01000003.1"/>
</dbReference>
<organism evidence="2 3">
    <name type="scientific">Pedobacter psychroterrae</name>
    <dbReference type="NCBI Taxonomy" id="2530453"/>
    <lineage>
        <taxon>Bacteria</taxon>
        <taxon>Pseudomonadati</taxon>
        <taxon>Bacteroidota</taxon>
        <taxon>Sphingobacteriia</taxon>
        <taxon>Sphingobacteriales</taxon>
        <taxon>Sphingobacteriaceae</taxon>
        <taxon>Pedobacter</taxon>
    </lineage>
</organism>
<reference evidence="2 3" key="1">
    <citation type="submission" date="2019-02" db="EMBL/GenBank/DDBJ databases">
        <title>Pedobacter sp. RP-1-14 sp. nov., isolated from Arctic soil.</title>
        <authorList>
            <person name="Dahal R.H."/>
        </authorList>
    </citation>
    <scope>NUCLEOTIDE SEQUENCE [LARGE SCALE GENOMIC DNA]</scope>
    <source>
        <strain evidence="2 3">RP-1-14</strain>
    </source>
</reference>
<evidence type="ECO:0000313" key="3">
    <source>
        <dbReference type="Proteomes" id="UP000293347"/>
    </source>
</evidence>
<proteinExistence type="predicted"/>
<dbReference type="Proteomes" id="UP000293347">
    <property type="component" value="Unassembled WGS sequence"/>
</dbReference>
<evidence type="ECO:0008006" key="4">
    <source>
        <dbReference type="Google" id="ProtNLM"/>
    </source>
</evidence>
<dbReference type="EMBL" id="SJSL01000003">
    <property type="protein sequence ID" value="TCD00513.1"/>
    <property type="molecule type" value="Genomic_DNA"/>
</dbReference>
<dbReference type="SUPFAM" id="SSF52833">
    <property type="entry name" value="Thioredoxin-like"/>
    <property type="match status" value="1"/>
</dbReference>
<sequence length="257" mass="28773">MKTFHSILSTVLLITSWSSLLAQTDDATAVKKQTTTIKGADLNKMLGNVRFTDRKIYDIKGNVVDSAEAERRVKSFESMMGWVRKENGEYKRLITNTNTAIQAQSDSITKIALRPNSPKLQVGVVLDLKPLSKYVKPDGLAGKAVMLIFWCDGCYAGSLPNSYSQVNEVLLKYKNPEKLKILTITHHSVEHVSTALAKNPIVNDRHILDATAITDSYETGNRPIIVLTDKSHKIVYSIRDNAIMTPRLLDKLFREIL</sequence>
<dbReference type="OrthoDB" id="9815205at2"/>
<dbReference type="Gene3D" id="3.40.30.10">
    <property type="entry name" value="Glutaredoxin"/>
    <property type="match status" value="1"/>
</dbReference>
<feature type="signal peptide" evidence="1">
    <location>
        <begin position="1"/>
        <end position="22"/>
    </location>
</feature>
<protein>
    <recommendedName>
        <fullName evidence="4">AhpC/TSA family protein</fullName>
    </recommendedName>
</protein>
<dbReference type="AlphaFoldDB" id="A0A4R0NLT3"/>
<dbReference type="InterPro" id="IPR036249">
    <property type="entry name" value="Thioredoxin-like_sf"/>
</dbReference>
<keyword evidence="1" id="KW-0732">Signal</keyword>
<gene>
    <name evidence="2" type="ORF">EZ437_14935</name>
</gene>